<gene>
    <name evidence="1" type="ORF">DAPPUDRAFT_338052</name>
</gene>
<dbReference type="EMBL" id="GL734094">
    <property type="protein sequence ID" value="EFX61811.1"/>
    <property type="molecule type" value="Genomic_DNA"/>
</dbReference>
<dbReference type="HOGENOM" id="CLU_2252705_0_0_1"/>
<dbReference type="AlphaFoldDB" id="E9I2G9"/>
<reference evidence="1 2" key="1">
    <citation type="journal article" date="2011" name="Science">
        <title>The ecoresponsive genome of Daphnia pulex.</title>
        <authorList>
            <person name="Colbourne J.K."/>
            <person name="Pfrender M.E."/>
            <person name="Gilbert D."/>
            <person name="Thomas W.K."/>
            <person name="Tucker A."/>
            <person name="Oakley T.H."/>
            <person name="Tokishita S."/>
            <person name="Aerts A."/>
            <person name="Arnold G.J."/>
            <person name="Basu M.K."/>
            <person name="Bauer D.J."/>
            <person name="Caceres C.E."/>
            <person name="Carmel L."/>
            <person name="Casola C."/>
            <person name="Choi J.H."/>
            <person name="Detter J.C."/>
            <person name="Dong Q."/>
            <person name="Dusheyko S."/>
            <person name="Eads B.D."/>
            <person name="Frohlich T."/>
            <person name="Geiler-Samerotte K.A."/>
            <person name="Gerlach D."/>
            <person name="Hatcher P."/>
            <person name="Jogdeo S."/>
            <person name="Krijgsveld J."/>
            <person name="Kriventseva E.V."/>
            <person name="Kultz D."/>
            <person name="Laforsch C."/>
            <person name="Lindquist E."/>
            <person name="Lopez J."/>
            <person name="Manak J.R."/>
            <person name="Muller J."/>
            <person name="Pangilinan J."/>
            <person name="Patwardhan R.P."/>
            <person name="Pitluck S."/>
            <person name="Pritham E.J."/>
            <person name="Rechtsteiner A."/>
            <person name="Rho M."/>
            <person name="Rogozin I.B."/>
            <person name="Sakarya O."/>
            <person name="Salamov A."/>
            <person name="Schaack S."/>
            <person name="Shapiro H."/>
            <person name="Shiga Y."/>
            <person name="Skalitzky C."/>
            <person name="Smith Z."/>
            <person name="Souvorov A."/>
            <person name="Sung W."/>
            <person name="Tang Z."/>
            <person name="Tsuchiya D."/>
            <person name="Tu H."/>
            <person name="Vos H."/>
            <person name="Wang M."/>
            <person name="Wolf Y.I."/>
            <person name="Yamagata H."/>
            <person name="Yamada T."/>
            <person name="Ye Y."/>
            <person name="Shaw J.R."/>
            <person name="Andrews J."/>
            <person name="Crease T.J."/>
            <person name="Tang H."/>
            <person name="Lucas S.M."/>
            <person name="Robertson H.M."/>
            <person name="Bork P."/>
            <person name="Koonin E.V."/>
            <person name="Zdobnov E.M."/>
            <person name="Grigoriev I.V."/>
            <person name="Lynch M."/>
            <person name="Boore J.L."/>
        </authorList>
    </citation>
    <scope>NUCLEOTIDE SEQUENCE [LARGE SCALE GENOMIC DNA]</scope>
</reference>
<dbReference type="Proteomes" id="UP000000305">
    <property type="component" value="Unassembled WGS sequence"/>
</dbReference>
<keyword evidence="2" id="KW-1185">Reference proteome</keyword>
<dbReference type="KEGG" id="dpx:DAPPUDRAFT_338052"/>
<sequence>MVKNKSRLFSKLKLASPTLVSVHFFPRVKFRAKASSSTDHILPLTGTTLGAYSRLILEGIWHRSRLILLMDHMPRCTEITLPKSINVTVTDDGFMAAMIALRHP</sequence>
<accession>E9I2G9</accession>
<name>E9I2G9_DAPPU</name>
<evidence type="ECO:0000313" key="2">
    <source>
        <dbReference type="Proteomes" id="UP000000305"/>
    </source>
</evidence>
<dbReference type="InParanoid" id="E9I2G9"/>
<evidence type="ECO:0000313" key="1">
    <source>
        <dbReference type="EMBL" id="EFX61811.1"/>
    </source>
</evidence>
<organism evidence="1 2">
    <name type="scientific">Daphnia pulex</name>
    <name type="common">Water flea</name>
    <dbReference type="NCBI Taxonomy" id="6669"/>
    <lineage>
        <taxon>Eukaryota</taxon>
        <taxon>Metazoa</taxon>
        <taxon>Ecdysozoa</taxon>
        <taxon>Arthropoda</taxon>
        <taxon>Crustacea</taxon>
        <taxon>Branchiopoda</taxon>
        <taxon>Diplostraca</taxon>
        <taxon>Cladocera</taxon>
        <taxon>Anomopoda</taxon>
        <taxon>Daphniidae</taxon>
        <taxon>Daphnia</taxon>
    </lineage>
</organism>
<protein>
    <submittedName>
        <fullName evidence="1">Uncharacterized protein</fullName>
    </submittedName>
</protein>
<proteinExistence type="predicted"/>